<dbReference type="Proteomes" id="UP000789595">
    <property type="component" value="Unassembled WGS sequence"/>
</dbReference>
<comment type="caution">
    <text evidence="1">The sequence shown here is derived from an EMBL/GenBank/DDBJ whole genome shotgun (WGS) entry which is preliminary data.</text>
</comment>
<protein>
    <submittedName>
        <fullName evidence="1">Uncharacterized protein</fullName>
    </submittedName>
</protein>
<organism evidence="1 2">
    <name type="scientific">Pelagomonas calceolata</name>
    <dbReference type="NCBI Taxonomy" id="35677"/>
    <lineage>
        <taxon>Eukaryota</taxon>
        <taxon>Sar</taxon>
        <taxon>Stramenopiles</taxon>
        <taxon>Ochrophyta</taxon>
        <taxon>Pelagophyceae</taxon>
        <taxon>Pelagomonadales</taxon>
        <taxon>Pelagomonadaceae</taxon>
        <taxon>Pelagomonas</taxon>
    </lineage>
</organism>
<accession>A0A8J2SNR0</accession>
<proteinExistence type="predicted"/>
<evidence type="ECO:0000313" key="1">
    <source>
        <dbReference type="EMBL" id="CAH0370572.1"/>
    </source>
</evidence>
<reference evidence="1" key="1">
    <citation type="submission" date="2021-11" db="EMBL/GenBank/DDBJ databases">
        <authorList>
            <consortium name="Genoscope - CEA"/>
            <person name="William W."/>
        </authorList>
    </citation>
    <scope>NUCLEOTIDE SEQUENCE</scope>
</reference>
<keyword evidence="2" id="KW-1185">Reference proteome</keyword>
<evidence type="ECO:0000313" key="2">
    <source>
        <dbReference type="Proteomes" id="UP000789595"/>
    </source>
</evidence>
<dbReference type="EMBL" id="CAKKNE010000003">
    <property type="protein sequence ID" value="CAH0370572.1"/>
    <property type="molecule type" value="Genomic_DNA"/>
</dbReference>
<sequence>MWECVGYGPATNRVAVQDRGKGWSKLPTSTQRRDVFRGKDCGVVHSQYNTTAQLWKGLPGDTRARQITNFGLEPRHSKINTWQASGFERSKYFGEVGPSYVSDLRRKRPEELALSPRTMVSEAILEKDEWWDVDPRSNRFMSKVVPVPGSKGAPKIDKRKLPKAYVPDPVDSERAYRGIGRKESTHCVGDDIFRVSRDEVDDAVEEWLRSHNRAGYVRPYRTVRARSNKPVDWSDMEDLVFALRALPEQPEEQTSKRDDLLVERMLVTLNMIG</sequence>
<dbReference type="AlphaFoldDB" id="A0A8J2SNR0"/>
<name>A0A8J2SNR0_9STRA</name>
<gene>
    <name evidence="1" type="ORF">PECAL_3P04680</name>
</gene>